<feature type="compositionally biased region" description="Basic and acidic residues" evidence="1">
    <location>
        <begin position="363"/>
        <end position="377"/>
    </location>
</feature>
<evidence type="ECO:0008006" key="4">
    <source>
        <dbReference type="Google" id="ProtNLM"/>
    </source>
</evidence>
<comment type="caution">
    <text evidence="2">The sequence shown here is derived from an EMBL/GenBank/DDBJ whole genome shotgun (WGS) entry which is preliminary data.</text>
</comment>
<feature type="compositionally biased region" description="Gly residues" evidence="1">
    <location>
        <begin position="176"/>
        <end position="207"/>
    </location>
</feature>
<gene>
    <name evidence="2" type="ORF">D5S19_05740</name>
</gene>
<proteinExistence type="predicted"/>
<dbReference type="Gene3D" id="1.20.1260.20">
    <property type="entry name" value="PPE superfamily"/>
    <property type="match status" value="1"/>
</dbReference>
<feature type="region of interest" description="Disordered" evidence="1">
    <location>
        <begin position="166"/>
        <end position="398"/>
    </location>
</feature>
<accession>A0A419I947</accession>
<dbReference type="EMBL" id="QZFV01000062">
    <property type="protein sequence ID" value="RJQ88842.1"/>
    <property type="molecule type" value="Genomic_DNA"/>
</dbReference>
<dbReference type="AlphaFoldDB" id="A0A419I947"/>
<feature type="compositionally biased region" description="Polar residues" evidence="1">
    <location>
        <begin position="246"/>
        <end position="256"/>
    </location>
</feature>
<dbReference type="Proteomes" id="UP000285112">
    <property type="component" value="Unassembled WGS sequence"/>
</dbReference>
<sequence>MGGGSISAYDIYQQISKGNTASLENGKTGADQLKGKQTDRAGAIDALNNKLNGAWKGDSAAAAQGGAGALKIWHEDSARNLGTSGTFITNQLDAFHNVKGQVQKLPDNPPKMSLMDHAPWSDKDDQINKYNQDSQTNVQAYTAYYGSSNQNAGGMPQYNVWQGNNISDGGTTPHIGTGGTGSVGGVGPGGVGPGGVGSGGKFGGGGSFTPPKTNTPKLDTPSFDPSKTHPPAFTPPKTDIPRFDPSNDTTSASSYVPPNLDSSSFGPGGSDGFGPGGFGGAGFGPGGSGGGSGSGSGAGGVGSAAFGPGAFGAGGVGSGAAAEGAAGGGAGSGARGAGMGAGGASGRSGAAGMGGMGAAGGGKKGEDDQEHQTKYLLEEDNNELFGSDELTVPPVIGE</sequence>
<feature type="compositionally biased region" description="Gly residues" evidence="1">
    <location>
        <begin position="325"/>
        <end position="362"/>
    </location>
</feature>
<feature type="compositionally biased region" description="Gly residues" evidence="1">
    <location>
        <begin position="266"/>
        <end position="302"/>
    </location>
</feature>
<organism evidence="2 3">
    <name type="scientific">Amycolatopsis panacis</name>
    <dbReference type="NCBI Taxonomy" id="2340917"/>
    <lineage>
        <taxon>Bacteria</taxon>
        <taxon>Bacillati</taxon>
        <taxon>Actinomycetota</taxon>
        <taxon>Actinomycetes</taxon>
        <taxon>Pseudonocardiales</taxon>
        <taxon>Pseudonocardiaceae</taxon>
        <taxon>Amycolatopsis</taxon>
    </lineage>
</organism>
<evidence type="ECO:0000313" key="3">
    <source>
        <dbReference type="Proteomes" id="UP000285112"/>
    </source>
</evidence>
<evidence type="ECO:0000313" key="2">
    <source>
        <dbReference type="EMBL" id="RJQ88842.1"/>
    </source>
</evidence>
<protein>
    <recommendedName>
        <fullName evidence="4">PPE domain-containing protein</fullName>
    </recommendedName>
</protein>
<evidence type="ECO:0000256" key="1">
    <source>
        <dbReference type="SAM" id="MobiDB-lite"/>
    </source>
</evidence>
<name>A0A419I947_9PSEU</name>
<reference evidence="2 3" key="1">
    <citation type="submission" date="2018-09" db="EMBL/GenBank/DDBJ databases">
        <title>YIM PH 21725 draft genome.</title>
        <authorList>
            <person name="Miao C."/>
        </authorList>
    </citation>
    <scope>NUCLEOTIDE SEQUENCE [LARGE SCALE GENOMIC DNA]</scope>
    <source>
        <strain evidence="3">YIM PH21725</strain>
    </source>
</reference>
<dbReference type="InterPro" id="IPR038332">
    <property type="entry name" value="PPE_sf"/>
</dbReference>
<feature type="compositionally biased region" description="Gly residues" evidence="1">
    <location>
        <begin position="309"/>
        <end position="318"/>
    </location>
</feature>
<keyword evidence="3" id="KW-1185">Reference proteome</keyword>